<protein>
    <recommendedName>
        <fullName evidence="5">HTR-like protein</fullName>
    </recommendedName>
</protein>
<evidence type="ECO:0008006" key="5">
    <source>
        <dbReference type="Google" id="ProtNLM"/>
    </source>
</evidence>
<dbReference type="Gene3D" id="3.40.50.300">
    <property type="entry name" value="P-loop containing nucleotide triphosphate hydrolases"/>
    <property type="match status" value="1"/>
</dbReference>
<reference evidence="3 4" key="1">
    <citation type="submission" date="2019-09" db="EMBL/GenBank/DDBJ databases">
        <title>The complete genome of Methanoplanus sp. FWC-SCC4.</title>
        <authorList>
            <person name="Chen S.-C."/>
            <person name="Zhou Y.-Z."/>
            <person name="Lai M.-C."/>
        </authorList>
    </citation>
    <scope>NUCLEOTIDE SEQUENCE [LARGE SCALE GENOMIC DNA]</scope>
    <source>
        <strain evidence="3 4">FWC-SCC4</strain>
    </source>
</reference>
<name>A0AA97FD76_9EURY</name>
<dbReference type="AlphaFoldDB" id="A0AA97FD76"/>
<keyword evidence="2" id="KW-0067">ATP-binding</keyword>
<dbReference type="RefSeq" id="WP_317136422.1">
    <property type="nucleotide sequence ID" value="NZ_CP043875.1"/>
</dbReference>
<dbReference type="GO" id="GO:0005524">
    <property type="term" value="F:ATP binding"/>
    <property type="evidence" value="ECO:0007669"/>
    <property type="project" value="UniProtKB-KW"/>
</dbReference>
<dbReference type="Proteomes" id="UP001301797">
    <property type="component" value="Chromosome"/>
</dbReference>
<dbReference type="KEGG" id="mefw:F1737_09900"/>
<keyword evidence="1" id="KW-0547">Nucleotide-binding</keyword>
<dbReference type="PANTHER" id="PTHR43637">
    <property type="entry name" value="UPF0273 PROTEIN TM_0370"/>
    <property type="match status" value="1"/>
</dbReference>
<dbReference type="InterPro" id="IPR027417">
    <property type="entry name" value="P-loop_NTPase"/>
</dbReference>
<evidence type="ECO:0000256" key="1">
    <source>
        <dbReference type="ARBA" id="ARBA00022741"/>
    </source>
</evidence>
<dbReference type="EMBL" id="CP043875">
    <property type="protein sequence ID" value="WOF17350.1"/>
    <property type="molecule type" value="Genomic_DNA"/>
</dbReference>
<evidence type="ECO:0000313" key="4">
    <source>
        <dbReference type="Proteomes" id="UP001301797"/>
    </source>
</evidence>
<organism evidence="3 4">
    <name type="scientific">Methanochimaera problematica</name>
    <dbReference type="NCBI Taxonomy" id="2609417"/>
    <lineage>
        <taxon>Archaea</taxon>
        <taxon>Methanobacteriati</taxon>
        <taxon>Methanobacteriota</taxon>
        <taxon>Stenosarchaea group</taxon>
        <taxon>Methanomicrobia</taxon>
        <taxon>Methanomicrobiales</taxon>
        <taxon>Methanomicrobiaceae</taxon>
        <taxon>Methanochimaera</taxon>
    </lineage>
</organism>
<sequence>MHDNLNERMPTGLASLDPVLDGGIPPGSVVLLAGQPGAGNREFVYSSVIFLSKLMGKNEPSGNMKLPKTIAYTTFTRLSSSIKDEMMMSFKSDLVSDTLDNVNFIDLSEVYFEQSVVPNSWYSESSIVERFRKKSETEGIVAKLAVELEGIQKNSLIVIDSITDIATQSTPDNDWRELIGFLRGLQRVAKSWGSTIYILLSDGILNSQRLIEIADCSDAMITFRWEESSGRKRQRIMYFEKFSGVMPYLEENDLVKFAARITPESGFEVSNIRVII</sequence>
<gene>
    <name evidence="3" type="ORF">F1737_09900</name>
</gene>
<proteinExistence type="predicted"/>
<dbReference type="GeneID" id="85230482"/>
<evidence type="ECO:0000256" key="2">
    <source>
        <dbReference type="ARBA" id="ARBA00022840"/>
    </source>
</evidence>
<keyword evidence="4" id="KW-1185">Reference proteome</keyword>
<dbReference type="PANTHER" id="PTHR43637:SF3">
    <property type="entry name" value="FLAGELLA-RELATED PROTEIN H-RELATED"/>
    <property type="match status" value="1"/>
</dbReference>
<accession>A0AA97FD76</accession>
<evidence type="ECO:0000313" key="3">
    <source>
        <dbReference type="EMBL" id="WOF17350.1"/>
    </source>
</evidence>
<dbReference type="SUPFAM" id="SSF52540">
    <property type="entry name" value="P-loop containing nucleoside triphosphate hydrolases"/>
    <property type="match status" value="1"/>
</dbReference>